<dbReference type="Pfam" id="PF00855">
    <property type="entry name" value="PWWP"/>
    <property type="match status" value="1"/>
</dbReference>
<dbReference type="Gene3D" id="2.30.30.140">
    <property type="match status" value="1"/>
</dbReference>
<keyword evidence="4" id="KW-1185">Reference proteome</keyword>
<feature type="compositionally biased region" description="Basic and acidic residues" evidence="1">
    <location>
        <begin position="524"/>
        <end position="533"/>
    </location>
</feature>
<feature type="region of interest" description="Disordered" evidence="1">
    <location>
        <begin position="513"/>
        <end position="533"/>
    </location>
</feature>
<gene>
    <name evidence="3" type="ORF">PIB30_063985</name>
</gene>
<dbReference type="InterPro" id="IPR052657">
    <property type="entry name" value="PDP_family_Arabidopsis"/>
</dbReference>
<dbReference type="PANTHER" id="PTHR10688:SF3">
    <property type="entry name" value="PWWP DOMAIN-CONTAINING PROTEIN 6"/>
    <property type="match status" value="1"/>
</dbReference>
<feature type="compositionally biased region" description="Polar residues" evidence="1">
    <location>
        <begin position="514"/>
        <end position="523"/>
    </location>
</feature>
<comment type="caution">
    <text evidence="3">The sequence shown here is derived from an EMBL/GenBank/DDBJ whole genome shotgun (WGS) entry which is preliminary data.</text>
</comment>
<dbReference type="SMART" id="SM00293">
    <property type="entry name" value="PWWP"/>
    <property type="match status" value="1"/>
</dbReference>
<accession>A0ABU6TLC6</accession>
<protein>
    <recommendedName>
        <fullName evidence="2">PWWP domain-containing protein</fullName>
    </recommendedName>
</protein>
<feature type="compositionally biased region" description="Polar residues" evidence="1">
    <location>
        <begin position="372"/>
        <end position="381"/>
    </location>
</feature>
<feature type="region of interest" description="Disordered" evidence="1">
    <location>
        <begin position="586"/>
        <end position="648"/>
    </location>
</feature>
<feature type="compositionally biased region" description="Basic and acidic residues" evidence="1">
    <location>
        <begin position="337"/>
        <end position="348"/>
    </location>
</feature>
<proteinExistence type="predicted"/>
<organism evidence="3 4">
    <name type="scientific">Stylosanthes scabra</name>
    <dbReference type="NCBI Taxonomy" id="79078"/>
    <lineage>
        <taxon>Eukaryota</taxon>
        <taxon>Viridiplantae</taxon>
        <taxon>Streptophyta</taxon>
        <taxon>Embryophyta</taxon>
        <taxon>Tracheophyta</taxon>
        <taxon>Spermatophyta</taxon>
        <taxon>Magnoliopsida</taxon>
        <taxon>eudicotyledons</taxon>
        <taxon>Gunneridae</taxon>
        <taxon>Pentapetalae</taxon>
        <taxon>rosids</taxon>
        <taxon>fabids</taxon>
        <taxon>Fabales</taxon>
        <taxon>Fabaceae</taxon>
        <taxon>Papilionoideae</taxon>
        <taxon>50 kb inversion clade</taxon>
        <taxon>dalbergioids sensu lato</taxon>
        <taxon>Dalbergieae</taxon>
        <taxon>Pterocarpus clade</taxon>
        <taxon>Stylosanthes</taxon>
    </lineage>
</organism>
<feature type="compositionally biased region" description="Basic and acidic residues" evidence="1">
    <location>
        <begin position="456"/>
        <end position="474"/>
    </location>
</feature>
<reference evidence="3 4" key="1">
    <citation type="journal article" date="2023" name="Plants (Basel)">
        <title>Bridging the Gap: Combining Genomics and Transcriptomics Approaches to Understand Stylosanthes scabra, an Orphan Legume from the Brazilian Caatinga.</title>
        <authorList>
            <person name="Ferreira-Neto J.R.C."/>
            <person name="da Silva M.D."/>
            <person name="Binneck E."/>
            <person name="de Melo N.F."/>
            <person name="da Silva R.H."/>
            <person name="de Melo A.L.T.M."/>
            <person name="Pandolfi V."/>
            <person name="Bustamante F.O."/>
            <person name="Brasileiro-Vidal A.C."/>
            <person name="Benko-Iseppon A.M."/>
        </authorList>
    </citation>
    <scope>NUCLEOTIDE SEQUENCE [LARGE SCALE GENOMIC DNA]</scope>
    <source>
        <tissue evidence="3">Leaves</tissue>
    </source>
</reference>
<feature type="compositionally biased region" description="Basic residues" evidence="1">
    <location>
        <begin position="586"/>
        <end position="595"/>
    </location>
</feature>
<evidence type="ECO:0000313" key="4">
    <source>
        <dbReference type="Proteomes" id="UP001341840"/>
    </source>
</evidence>
<evidence type="ECO:0000256" key="1">
    <source>
        <dbReference type="SAM" id="MobiDB-lite"/>
    </source>
</evidence>
<dbReference type="EMBL" id="JASCZI010091238">
    <property type="protein sequence ID" value="MED6149589.1"/>
    <property type="molecule type" value="Genomic_DNA"/>
</dbReference>
<dbReference type="CDD" id="cd05162">
    <property type="entry name" value="PWWP"/>
    <property type="match status" value="1"/>
</dbReference>
<evidence type="ECO:0000259" key="2">
    <source>
        <dbReference type="PROSITE" id="PS50812"/>
    </source>
</evidence>
<evidence type="ECO:0000313" key="3">
    <source>
        <dbReference type="EMBL" id="MED6149589.1"/>
    </source>
</evidence>
<feature type="region of interest" description="Disordered" evidence="1">
    <location>
        <begin position="264"/>
        <end position="294"/>
    </location>
</feature>
<dbReference type="PANTHER" id="PTHR10688">
    <property type="entry name" value="PWWP DOMAIN-CONTAINING PROTEIN"/>
    <property type="match status" value="1"/>
</dbReference>
<dbReference type="PROSITE" id="PS50812">
    <property type="entry name" value="PWWP"/>
    <property type="match status" value="1"/>
</dbReference>
<feature type="region of interest" description="Disordered" evidence="1">
    <location>
        <begin position="337"/>
        <end position="497"/>
    </location>
</feature>
<name>A0ABU6TLC6_9FABA</name>
<sequence length="828" mass="92084">MNGVSSLLKMKGSGGSFAVGMERGRKYWKRNEDEVDQSGKIVTIDVPITEASENRDLDVEDLGEEGHGFSVGDFVWGKIKSHPWWPGRIYDPSDASDFALKLRQKNRLLVAYFGDGTFAWCHPSQLKSFRENFQDMVRQSSSRSFVNAVEEAVNEVGRLLETKTNCYSRASEKTCSEFALPLAKNSGIKDGVLVPGNGVERFVDFLIDPAKLLSRVKQIAEIIVITNSLELEILKAQLSAFYLARGGYKLPKYEVPQLVPGLEDSSKDERVDVGNGQGGLETHVQGPSEEDYSTVPMNPESCELNYSHEISGNRSIHRIKQKSIADILRDNKVVTTGSKEEGTTEKMKVKTKRKGIEDAVASKPSQKRKESLPSTSRNSANAAKETSVGKVKREKGTPPQLNEKKEAVGNEDNRSGRKRKPQEQNPKEQNEKGSLSRERKKSKYLSPPFTTPVKGQKKEDLDTESHKDSGEAHVSEPMPRAGDQFRKSPEPPRCNGEAVQENFSKGLVMAQDVPDSSNYQTPEDNNKVIDPAKVDTPPVEVLSKLRRAAINPLVPGEINHLENIVDFVSTFRSSLHREGSYYKVYKKHQRGRKRKNPESELRKLKKDKKQTNQISPDDGSELRKRRKKESISRVPEDKKQAAEAKAVKGSDENVSSVSLLVSFEPGSSLPSKSDLITLYSKFGSLNESGTAVFSSNNSAQVSFLNATDAKKALNQSRRTSPFRSAKVTFRLNYLSDEYKSVENSEKSKSKASQAKKKDKTLAKPSASLSWVREASKLNHIKQKLEYLASMLEAPNGKSQAMKTKLKCGIKELLDDVNKMVESSSSSSL</sequence>
<feature type="compositionally biased region" description="Basic and acidic residues" evidence="1">
    <location>
        <begin position="402"/>
        <end position="437"/>
    </location>
</feature>
<dbReference type="SUPFAM" id="SSF63748">
    <property type="entry name" value="Tudor/PWWP/MBT"/>
    <property type="match status" value="1"/>
</dbReference>
<dbReference type="Proteomes" id="UP001341840">
    <property type="component" value="Unassembled WGS sequence"/>
</dbReference>
<feature type="compositionally biased region" description="Basic and acidic residues" evidence="1">
    <location>
        <begin position="629"/>
        <end position="648"/>
    </location>
</feature>
<dbReference type="InterPro" id="IPR000313">
    <property type="entry name" value="PWWP_dom"/>
</dbReference>
<feature type="domain" description="PWWP" evidence="2">
    <location>
        <begin position="71"/>
        <end position="132"/>
    </location>
</feature>